<dbReference type="EMBL" id="JBCITM010000003">
    <property type="protein sequence ID" value="MEN1759623.1"/>
    <property type="molecule type" value="Genomic_DNA"/>
</dbReference>
<keyword evidence="3 5" id="KW-0521">NADP</keyword>
<evidence type="ECO:0000256" key="5">
    <source>
        <dbReference type="HAMAP-Rule" id="MF_00150"/>
    </source>
</evidence>
<dbReference type="SMART" id="SM00859">
    <property type="entry name" value="Semialdhyde_dh"/>
    <property type="match status" value="1"/>
</dbReference>
<dbReference type="NCBIfam" id="TIGR01850">
    <property type="entry name" value="argC"/>
    <property type="match status" value="1"/>
</dbReference>
<dbReference type="GO" id="GO:0003942">
    <property type="term" value="F:N-acetyl-gamma-glutamyl-phosphate reductase activity"/>
    <property type="evidence" value="ECO:0007669"/>
    <property type="project" value="UniProtKB-EC"/>
</dbReference>
<comment type="subcellular location">
    <subcellularLocation>
        <location evidence="5">Cytoplasm</location>
    </subcellularLocation>
</comment>
<dbReference type="InterPro" id="IPR000706">
    <property type="entry name" value="AGPR_type-1"/>
</dbReference>
<evidence type="ECO:0000259" key="7">
    <source>
        <dbReference type="SMART" id="SM00859"/>
    </source>
</evidence>
<comment type="caution">
    <text evidence="8">The sequence shown here is derived from an EMBL/GenBank/DDBJ whole genome shotgun (WGS) entry which is preliminary data.</text>
</comment>
<dbReference type="EC" id="1.2.1.38" evidence="5"/>
<dbReference type="SUPFAM" id="SSF51735">
    <property type="entry name" value="NAD(P)-binding Rossmann-fold domains"/>
    <property type="match status" value="1"/>
</dbReference>
<protein>
    <recommendedName>
        <fullName evidence="5">N-acetyl-gamma-glutamyl-phosphate reductase</fullName>
        <shortName evidence="5">AGPR</shortName>
        <ecNumber evidence="5">1.2.1.38</ecNumber>
    </recommendedName>
    <alternativeName>
        <fullName evidence="5">N-acetyl-glutamate semialdehyde dehydrogenase</fullName>
        <shortName evidence="5">NAGSA dehydrogenase</shortName>
    </alternativeName>
</protein>
<name>A0ABU9VRI0_9CLOT</name>
<dbReference type="Gene3D" id="3.40.50.720">
    <property type="entry name" value="NAD(P)-binding Rossmann-like Domain"/>
    <property type="match status" value="1"/>
</dbReference>
<evidence type="ECO:0000313" key="8">
    <source>
        <dbReference type="EMBL" id="MEN1759623.1"/>
    </source>
</evidence>
<comment type="similarity">
    <text evidence="5">Belongs to the NAGSA dehydrogenase family. Type 1 subfamily.</text>
</comment>
<dbReference type="RefSeq" id="WP_343184984.1">
    <property type="nucleotide sequence ID" value="NZ_JBCITM010000003.1"/>
</dbReference>
<dbReference type="PANTHER" id="PTHR32338">
    <property type="entry name" value="N-ACETYL-GAMMA-GLUTAMYL-PHOSPHATE REDUCTASE, CHLOROPLASTIC-RELATED-RELATED"/>
    <property type="match status" value="1"/>
</dbReference>
<reference evidence="8 9" key="1">
    <citation type="submission" date="2024-04" db="EMBL/GenBank/DDBJ databases">
        <title>Genome sequencing and metabolic network reconstruction of aminoacids and betaine degradation by Anoxynatronum sibiricum.</title>
        <authorList>
            <person name="Detkova E.N."/>
            <person name="Boltjanskaja Y.V."/>
            <person name="Mardanov A.V."/>
            <person name="Kevbrin V."/>
        </authorList>
    </citation>
    <scope>NUCLEOTIDE SEQUENCE [LARGE SCALE GENOMIC DNA]</scope>
    <source>
        <strain evidence="8 9">Z-7981</strain>
    </source>
</reference>
<feature type="domain" description="Semialdehyde dehydrogenase NAD-binding" evidence="7">
    <location>
        <begin position="2"/>
        <end position="141"/>
    </location>
</feature>
<evidence type="ECO:0000256" key="2">
    <source>
        <dbReference type="ARBA" id="ARBA00022605"/>
    </source>
</evidence>
<keyword evidence="2 5" id="KW-0028">Amino-acid biosynthesis</keyword>
<dbReference type="InterPro" id="IPR000534">
    <property type="entry name" value="Semialdehyde_DH_NAD-bd"/>
</dbReference>
<dbReference type="InterPro" id="IPR050085">
    <property type="entry name" value="AGPR"/>
</dbReference>
<evidence type="ECO:0000256" key="1">
    <source>
        <dbReference type="ARBA" id="ARBA00022571"/>
    </source>
</evidence>
<accession>A0ABU9VRI0</accession>
<dbReference type="CDD" id="cd23934">
    <property type="entry name" value="AGPR_1_C"/>
    <property type="match status" value="1"/>
</dbReference>
<dbReference type="Proteomes" id="UP001407405">
    <property type="component" value="Unassembled WGS sequence"/>
</dbReference>
<keyword evidence="4 5" id="KW-0560">Oxidoreductase</keyword>
<evidence type="ECO:0000256" key="3">
    <source>
        <dbReference type="ARBA" id="ARBA00022857"/>
    </source>
</evidence>
<sequence>MKAGILGSTGYTGAELVRILIQHPEVELAFVDSRSYEHQPFEAVYSNLKGQAEMTAVSVDPENLPEKVDIVFCALPHRISQHKVIMLQRQGFRVVDLSADFRLDQQSVYEKWYNTPHEAPELLEKAVYGLPEWYAEELKETRLAANPGCFPTSILLPLLPLLKENLVTGDHLVIDSKTGVSGAGRGPSTVNVFSQVNENVRAYGIGTHRHTPEIEQELSKAAGKSVTLQFTPHLVPMDRGILSTIVMPLPEGLTEKKLQDCYQAYYDHKPFIRLLGTNALPETKAVRGSNFCDIAWKADQRSGNLILVSVIDNLIKGSSGEAVQNMNLMLGLPEEMGLHHLPIWP</sequence>
<dbReference type="PANTHER" id="PTHR32338:SF10">
    <property type="entry name" value="N-ACETYL-GAMMA-GLUTAMYL-PHOSPHATE REDUCTASE, CHLOROPLASTIC-RELATED"/>
    <property type="match status" value="1"/>
</dbReference>
<proteinExistence type="inferred from homology"/>
<dbReference type="InterPro" id="IPR036291">
    <property type="entry name" value="NAD(P)-bd_dom_sf"/>
</dbReference>
<dbReference type="InterPro" id="IPR058924">
    <property type="entry name" value="AGPR_dimerisation_dom"/>
</dbReference>
<dbReference type="SUPFAM" id="SSF55347">
    <property type="entry name" value="Glyceraldehyde-3-phosphate dehydrogenase-like, C-terminal domain"/>
    <property type="match status" value="1"/>
</dbReference>
<dbReference type="InterPro" id="IPR023013">
    <property type="entry name" value="AGPR_AS"/>
</dbReference>
<dbReference type="PROSITE" id="PS01224">
    <property type="entry name" value="ARGC"/>
    <property type="match status" value="1"/>
</dbReference>
<dbReference type="Gene3D" id="3.30.360.10">
    <property type="entry name" value="Dihydrodipicolinate Reductase, domain 2"/>
    <property type="match status" value="1"/>
</dbReference>
<dbReference type="Pfam" id="PF01118">
    <property type="entry name" value="Semialdhyde_dh"/>
    <property type="match status" value="1"/>
</dbReference>
<evidence type="ECO:0000256" key="6">
    <source>
        <dbReference type="PROSITE-ProRule" id="PRU10010"/>
    </source>
</evidence>
<comment type="catalytic activity">
    <reaction evidence="5">
        <text>N-acetyl-L-glutamate 5-semialdehyde + phosphate + NADP(+) = N-acetyl-L-glutamyl 5-phosphate + NADPH + H(+)</text>
        <dbReference type="Rhea" id="RHEA:21588"/>
        <dbReference type="ChEBI" id="CHEBI:15378"/>
        <dbReference type="ChEBI" id="CHEBI:29123"/>
        <dbReference type="ChEBI" id="CHEBI:43474"/>
        <dbReference type="ChEBI" id="CHEBI:57783"/>
        <dbReference type="ChEBI" id="CHEBI:57936"/>
        <dbReference type="ChEBI" id="CHEBI:58349"/>
        <dbReference type="EC" id="1.2.1.38"/>
    </reaction>
</comment>
<gene>
    <name evidence="5 8" type="primary">argC</name>
    <name evidence="8" type="ORF">AAIG11_03975</name>
</gene>
<organism evidence="8 9">
    <name type="scientific">Anoxynatronum sibiricum</name>
    <dbReference type="NCBI Taxonomy" id="210623"/>
    <lineage>
        <taxon>Bacteria</taxon>
        <taxon>Bacillati</taxon>
        <taxon>Bacillota</taxon>
        <taxon>Clostridia</taxon>
        <taxon>Eubacteriales</taxon>
        <taxon>Clostridiaceae</taxon>
        <taxon>Anoxynatronum</taxon>
    </lineage>
</organism>
<evidence type="ECO:0000313" key="9">
    <source>
        <dbReference type="Proteomes" id="UP001407405"/>
    </source>
</evidence>
<keyword evidence="5" id="KW-0963">Cytoplasm</keyword>
<dbReference type="HAMAP" id="MF_00150">
    <property type="entry name" value="ArgC_type1"/>
    <property type="match status" value="1"/>
</dbReference>
<comment type="pathway">
    <text evidence="5">Amino-acid biosynthesis; L-arginine biosynthesis; N(2)-acetyl-L-ornithine from L-glutamate: step 3/4.</text>
</comment>
<feature type="active site" evidence="5 6">
    <location>
        <position position="149"/>
    </location>
</feature>
<keyword evidence="1 5" id="KW-0055">Arginine biosynthesis</keyword>
<comment type="function">
    <text evidence="5">Catalyzes the NADPH-dependent reduction of N-acetyl-5-glutamyl phosphate to yield N-acetyl-L-glutamate 5-semialdehyde.</text>
</comment>
<dbReference type="CDD" id="cd17895">
    <property type="entry name" value="AGPR_1_N"/>
    <property type="match status" value="1"/>
</dbReference>
<dbReference type="Pfam" id="PF22698">
    <property type="entry name" value="Semialdhyde_dhC_1"/>
    <property type="match status" value="1"/>
</dbReference>
<keyword evidence="9" id="KW-1185">Reference proteome</keyword>
<evidence type="ECO:0000256" key="4">
    <source>
        <dbReference type="ARBA" id="ARBA00023002"/>
    </source>
</evidence>